<dbReference type="EMBL" id="UZAF01022369">
    <property type="protein sequence ID" value="VDO84787.1"/>
    <property type="molecule type" value="Genomic_DNA"/>
</dbReference>
<feature type="compositionally biased region" description="Low complexity" evidence="1">
    <location>
        <begin position="70"/>
        <end position="86"/>
    </location>
</feature>
<evidence type="ECO:0000313" key="2">
    <source>
        <dbReference type="EMBL" id="VDO84787.1"/>
    </source>
</evidence>
<proteinExistence type="predicted"/>
<sequence length="277" mass="31186">MEQGLGGSSQCWAAAIQHALEQDTEETRKALVNDYINHWSASGGEVAEDPARNLLIRHDVAISRLGQYNTPSPSTHTTTLSGTKPTAGTSVRCTHFSEEGLLGKREAHYGESNRSLLGPPALNLQESEEGPINPPKVVRRRVSHEQAMRSPKFDLSVFTDDIAKFPEFNIKTWRINQIFNLWVLFWSIRFIGQVVGCSRKLVETVVNESSGQGRRLLMDNLCWSMSSSIVGRWKFGYGSMQKPRSRQRHRVPCQCQSQHHVSQCKQSSGQQLIVKER</sequence>
<evidence type="ECO:0000313" key="4">
    <source>
        <dbReference type="WBParaSite" id="HPLM_0002059701-mRNA-1"/>
    </source>
</evidence>
<dbReference type="Proteomes" id="UP000268014">
    <property type="component" value="Unassembled WGS sequence"/>
</dbReference>
<reference evidence="2 3" key="2">
    <citation type="submission" date="2018-11" db="EMBL/GenBank/DDBJ databases">
        <authorList>
            <consortium name="Pathogen Informatics"/>
        </authorList>
    </citation>
    <scope>NUCLEOTIDE SEQUENCE [LARGE SCALE GENOMIC DNA]</scope>
    <source>
        <strain evidence="2 3">MHpl1</strain>
    </source>
</reference>
<evidence type="ECO:0000256" key="1">
    <source>
        <dbReference type="SAM" id="MobiDB-lite"/>
    </source>
</evidence>
<accession>A0A0N4X8A5</accession>
<organism evidence="4">
    <name type="scientific">Haemonchus placei</name>
    <name type="common">Barber's pole worm</name>
    <dbReference type="NCBI Taxonomy" id="6290"/>
    <lineage>
        <taxon>Eukaryota</taxon>
        <taxon>Metazoa</taxon>
        <taxon>Ecdysozoa</taxon>
        <taxon>Nematoda</taxon>
        <taxon>Chromadorea</taxon>
        <taxon>Rhabditida</taxon>
        <taxon>Rhabditina</taxon>
        <taxon>Rhabditomorpha</taxon>
        <taxon>Strongyloidea</taxon>
        <taxon>Trichostrongylidae</taxon>
        <taxon>Haemonchus</taxon>
    </lineage>
</organism>
<feature type="region of interest" description="Disordered" evidence="1">
    <location>
        <begin position="66"/>
        <end position="89"/>
    </location>
</feature>
<gene>
    <name evidence="2" type="ORF">HPLM_LOCUS20589</name>
</gene>
<evidence type="ECO:0000313" key="3">
    <source>
        <dbReference type="Proteomes" id="UP000268014"/>
    </source>
</evidence>
<keyword evidence="3" id="KW-1185">Reference proteome</keyword>
<dbReference type="WBParaSite" id="HPLM_0002059701-mRNA-1">
    <property type="protein sequence ID" value="HPLM_0002059701-mRNA-1"/>
    <property type="gene ID" value="HPLM_0002059701"/>
</dbReference>
<name>A0A0N4X8A5_HAEPC</name>
<dbReference type="AlphaFoldDB" id="A0A0N4X8A5"/>
<protein>
    <submittedName>
        <fullName evidence="2 4">Uncharacterized protein</fullName>
    </submittedName>
</protein>
<reference evidence="4" key="1">
    <citation type="submission" date="2017-02" db="UniProtKB">
        <authorList>
            <consortium name="WormBaseParasite"/>
        </authorList>
    </citation>
    <scope>IDENTIFICATION</scope>
</reference>